<evidence type="ECO:0000313" key="1">
    <source>
        <dbReference type="EMBL" id="KAJ8425933.1"/>
    </source>
</evidence>
<dbReference type="EMBL" id="JAKOGI010001379">
    <property type="protein sequence ID" value="KAJ8425933.1"/>
    <property type="molecule type" value="Genomic_DNA"/>
</dbReference>
<keyword evidence="2" id="KW-1185">Reference proteome</keyword>
<sequence length="379" mass="43194">MVEMICSQVDRREEFKRNVIVFVVSSCINGNQRGEVNYLLCYLDRVVFKVWTANYQFPTLRGWTNDKVKSREEQEFEVGFGKEEPSNVTPEAIAEAEHDTVRSKIKALLEDAKKASNEIITNTRVLARVIMELEKLVPEAHVSLKRNNSCADQTDALFAETTLPGKSKSTKPVLSPDPYESEDFLLAVEAIEKQFLTAQKSEHHFPQFTPPSFSLGLSQEENEPTTTHIFIREAEHKEESVAPVTGVVIRELDIDVPLRDVQEASHVGKGKAIMEEVSRRPRARSMQCSTIQNCDQRARCERSIVRCTRSKLCWQRQRHYGGSVNETNNEVHVIHQLASANSFVARVIVVDHYSSFSSKQCLKDRQVLALRRRMGEETE</sequence>
<comment type="caution">
    <text evidence="1">The sequence shown here is derived from an EMBL/GenBank/DDBJ whole genome shotgun (WGS) entry which is preliminary data.</text>
</comment>
<accession>A0A9Q1GWQ7</accession>
<dbReference type="Proteomes" id="UP001153076">
    <property type="component" value="Unassembled WGS sequence"/>
</dbReference>
<proteinExistence type="predicted"/>
<evidence type="ECO:0000313" key="2">
    <source>
        <dbReference type="Proteomes" id="UP001153076"/>
    </source>
</evidence>
<name>A0A9Q1GWQ7_9CARY</name>
<dbReference type="AlphaFoldDB" id="A0A9Q1GWQ7"/>
<protein>
    <submittedName>
        <fullName evidence="1">Uncharacterized protein</fullName>
    </submittedName>
</protein>
<reference evidence="1" key="1">
    <citation type="submission" date="2022-04" db="EMBL/GenBank/DDBJ databases">
        <title>Carnegiea gigantea Genome sequencing and assembly v2.</title>
        <authorList>
            <person name="Copetti D."/>
            <person name="Sanderson M.J."/>
            <person name="Burquez A."/>
            <person name="Wojciechowski M.F."/>
        </authorList>
    </citation>
    <scope>NUCLEOTIDE SEQUENCE</scope>
    <source>
        <strain evidence="1">SGP5-SGP5p</strain>
        <tissue evidence="1">Aerial part</tissue>
    </source>
</reference>
<organism evidence="1 2">
    <name type="scientific">Carnegiea gigantea</name>
    <dbReference type="NCBI Taxonomy" id="171969"/>
    <lineage>
        <taxon>Eukaryota</taxon>
        <taxon>Viridiplantae</taxon>
        <taxon>Streptophyta</taxon>
        <taxon>Embryophyta</taxon>
        <taxon>Tracheophyta</taxon>
        <taxon>Spermatophyta</taxon>
        <taxon>Magnoliopsida</taxon>
        <taxon>eudicotyledons</taxon>
        <taxon>Gunneridae</taxon>
        <taxon>Pentapetalae</taxon>
        <taxon>Caryophyllales</taxon>
        <taxon>Cactineae</taxon>
        <taxon>Cactaceae</taxon>
        <taxon>Cactoideae</taxon>
        <taxon>Echinocereeae</taxon>
        <taxon>Carnegiea</taxon>
    </lineage>
</organism>
<gene>
    <name evidence="1" type="ORF">Cgig2_003908</name>
</gene>